<dbReference type="PANTHER" id="PTHR47567:SF1">
    <property type="entry name" value="NAD-DEPENDENT EPIMERASE_DEHYDRATASE DOMAIN-CONTAINING PROTEIN"/>
    <property type="match status" value="1"/>
</dbReference>
<reference evidence="5" key="2">
    <citation type="submission" date="2024-04" db="EMBL/GenBank/DDBJ databases">
        <authorList>
            <person name="Chen Y."/>
            <person name="Shah S."/>
            <person name="Dougan E. K."/>
            <person name="Thang M."/>
            <person name="Chan C."/>
        </authorList>
    </citation>
    <scope>NUCLEOTIDE SEQUENCE [LARGE SCALE GENOMIC DNA]</scope>
</reference>
<evidence type="ECO:0000313" key="4">
    <source>
        <dbReference type="EMBL" id="CAI4000289.1"/>
    </source>
</evidence>
<dbReference type="PANTHER" id="PTHR47567">
    <property type="entry name" value="MITOCHONDRIAL SUBSTRATE/SOLUTE CARRIER"/>
    <property type="match status" value="1"/>
</dbReference>
<dbReference type="Proteomes" id="UP001152797">
    <property type="component" value="Unassembled WGS sequence"/>
</dbReference>
<keyword evidence="3" id="KW-0472">Membrane</keyword>
<accession>A0A9P1CXZ0</accession>
<evidence type="ECO:0000313" key="5">
    <source>
        <dbReference type="EMBL" id="CAL1153664.1"/>
    </source>
</evidence>
<organism evidence="4">
    <name type="scientific">Cladocopium goreaui</name>
    <dbReference type="NCBI Taxonomy" id="2562237"/>
    <lineage>
        <taxon>Eukaryota</taxon>
        <taxon>Sar</taxon>
        <taxon>Alveolata</taxon>
        <taxon>Dinophyceae</taxon>
        <taxon>Suessiales</taxon>
        <taxon>Symbiodiniaceae</taxon>
        <taxon>Cladocopium</taxon>
    </lineage>
</organism>
<dbReference type="OrthoDB" id="409948at2759"/>
<name>A0A9P1CXZ0_9DINO</name>
<evidence type="ECO:0000313" key="7">
    <source>
        <dbReference type="Proteomes" id="UP001152797"/>
    </source>
</evidence>
<sequence length="292" mass="32268">MAVQQLRPHRVSGAEKQAVGTVLALALQKAWRSGSAGFLAGTMQVLAFMWLRTAMNYQYKFGGTLLEVLKKLWDEGGLLRLYQGLFPWAIFQAPLSRFGDVAANDMVLVLFQQLMPQVPVSMATFMGSLSSAAWRIIITPVDTCKTILQTDGPKGWVMLKDKIQKGGPLVLWAGWEGNYMANVVGNYPWFATMNVLQKHIPVPAGNFQKLLRSAFIGAIASSISDVVANSIRVIKTKKQTSSENCSYLSAAQQIIEKDGVSGIFFRGLSTRVFTNILQSAFFTVLWKYLSSK</sequence>
<keyword evidence="2" id="KW-0812">Transmembrane</keyword>
<comment type="caution">
    <text evidence="4">The sequence shown here is derived from an EMBL/GenBank/DDBJ whole genome shotgun (WGS) entry which is preliminary data.</text>
</comment>
<comment type="subcellular location">
    <subcellularLocation>
        <location evidence="1">Membrane</location>
        <topology evidence="1">Multi-pass membrane protein</topology>
    </subcellularLocation>
</comment>
<evidence type="ECO:0000256" key="3">
    <source>
        <dbReference type="ARBA" id="ARBA00023136"/>
    </source>
</evidence>
<dbReference type="Gene3D" id="1.50.40.10">
    <property type="entry name" value="Mitochondrial carrier domain"/>
    <property type="match status" value="1"/>
</dbReference>
<evidence type="ECO:0000313" key="6">
    <source>
        <dbReference type="EMBL" id="CAL4787601.1"/>
    </source>
</evidence>
<dbReference type="Pfam" id="PF00153">
    <property type="entry name" value="Mito_carr"/>
    <property type="match status" value="2"/>
</dbReference>
<evidence type="ECO:0000256" key="1">
    <source>
        <dbReference type="ARBA" id="ARBA00004141"/>
    </source>
</evidence>
<reference evidence="4" key="1">
    <citation type="submission" date="2022-10" db="EMBL/GenBank/DDBJ databases">
        <authorList>
            <person name="Chen Y."/>
            <person name="Dougan E. K."/>
            <person name="Chan C."/>
            <person name="Rhodes N."/>
            <person name="Thang M."/>
        </authorList>
    </citation>
    <scope>NUCLEOTIDE SEQUENCE</scope>
</reference>
<dbReference type="EMBL" id="CAMXCT030002768">
    <property type="protein sequence ID" value="CAL4787601.1"/>
    <property type="molecule type" value="Genomic_DNA"/>
</dbReference>
<protein>
    <submittedName>
        <fullName evidence="6">Solute carrier family 25 member 40</fullName>
    </submittedName>
</protein>
<dbReference type="EMBL" id="CAMXCT020002768">
    <property type="protein sequence ID" value="CAL1153664.1"/>
    <property type="molecule type" value="Genomic_DNA"/>
</dbReference>
<dbReference type="AlphaFoldDB" id="A0A9P1CXZ0"/>
<keyword evidence="7" id="KW-1185">Reference proteome</keyword>
<dbReference type="InterPro" id="IPR018108">
    <property type="entry name" value="MCP_transmembrane"/>
</dbReference>
<dbReference type="InterPro" id="IPR023395">
    <property type="entry name" value="MCP_dom_sf"/>
</dbReference>
<gene>
    <name evidence="4" type="ORF">C1SCF055_LOCUS26417</name>
</gene>
<dbReference type="GO" id="GO:0016020">
    <property type="term" value="C:membrane"/>
    <property type="evidence" value="ECO:0007669"/>
    <property type="project" value="UniProtKB-SubCell"/>
</dbReference>
<dbReference type="SUPFAM" id="SSF103506">
    <property type="entry name" value="Mitochondrial carrier"/>
    <property type="match status" value="1"/>
</dbReference>
<dbReference type="EMBL" id="CAMXCT010002768">
    <property type="protein sequence ID" value="CAI4000289.1"/>
    <property type="molecule type" value="Genomic_DNA"/>
</dbReference>
<evidence type="ECO:0000256" key="2">
    <source>
        <dbReference type="ARBA" id="ARBA00022692"/>
    </source>
</evidence>
<proteinExistence type="predicted"/>